<keyword evidence="1 4" id="KW-0238">DNA-binding</keyword>
<keyword evidence="3 4" id="KW-0539">Nucleus</keyword>
<name>A0A1E7FCN6_9STRA</name>
<dbReference type="PROSITE" id="PS00027">
    <property type="entry name" value="HOMEOBOX_1"/>
    <property type="match status" value="1"/>
</dbReference>
<feature type="non-terminal residue" evidence="7">
    <location>
        <position position="84"/>
    </location>
</feature>
<evidence type="ECO:0000256" key="3">
    <source>
        <dbReference type="ARBA" id="ARBA00023242"/>
    </source>
</evidence>
<dbReference type="InterPro" id="IPR008422">
    <property type="entry name" value="KN_HD"/>
</dbReference>
<protein>
    <recommendedName>
        <fullName evidence="6">Homeobox domain-containing protein</fullName>
    </recommendedName>
</protein>
<sequence length="84" mass="10057">MTAVVSVQSPSSKKTTKKQGRRRSNSLQPHVVEYLKKWLMCEEHINHPYPTEEEKKVMVADTGIDMKRLNNWFVNNRIRYWKPR</sequence>
<accession>A0A1E7FCN6</accession>
<comment type="subcellular location">
    <subcellularLocation>
        <location evidence="4">Nucleus</location>
    </subcellularLocation>
</comment>
<dbReference type="InterPro" id="IPR050224">
    <property type="entry name" value="TALE_homeobox"/>
</dbReference>
<dbReference type="GO" id="GO:0005634">
    <property type="term" value="C:nucleus"/>
    <property type="evidence" value="ECO:0007669"/>
    <property type="project" value="UniProtKB-SubCell"/>
</dbReference>
<feature type="compositionally biased region" description="Low complexity" evidence="5">
    <location>
        <begin position="1"/>
        <end position="13"/>
    </location>
</feature>
<evidence type="ECO:0000256" key="4">
    <source>
        <dbReference type="PROSITE-ProRule" id="PRU00108"/>
    </source>
</evidence>
<evidence type="ECO:0000259" key="6">
    <source>
        <dbReference type="PROSITE" id="PS50071"/>
    </source>
</evidence>
<feature type="compositionally biased region" description="Basic residues" evidence="5">
    <location>
        <begin position="14"/>
        <end position="24"/>
    </location>
</feature>
<dbReference type="InParanoid" id="A0A1E7FCN6"/>
<feature type="domain" description="Homeobox" evidence="6">
    <location>
        <begin position="18"/>
        <end position="83"/>
    </location>
</feature>
<dbReference type="Pfam" id="PF05920">
    <property type="entry name" value="Homeobox_KN"/>
    <property type="match status" value="1"/>
</dbReference>
<dbReference type="SUPFAM" id="SSF46689">
    <property type="entry name" value="Homeodomain-like"/>
    <property type="match status" value="1"/>
</dbReference>
<keyword evidence="2 4" id="KW-0371">Homeobox</keyword>
<proteinExistence type="predicted"/>
<evidence type="ECO:0000256" key="5">
    <source>
        <dbReference type="SAM" id="MobiDB-lite"/>
    </source>
</evidence>
<organism evidence="7 8">
    <name type="scientific">Fragilariopsis cylindrus CCMP1102</name>
    <dbReference type="NCBI Taxonomy" id="635003"/>
    <lineage>
        <taxon>Eukaryota</taxon>
        <taxon>Sar</taxon>
        <taxon>Stramenopiles</taxon>
        <taxon>Ochrophyta</taxon>
        <taxon>Bacillariophyta</taxon>
        <taxon>Bacillariophyceae</taxon>
        <taxon>Bacillariophycidae</taxon>
        <taxon>Bacillariales</taxon>
        <taxon>Bacillariaceae</taxon>
        <taxon>Fragilariopsis</taxon>
    </lineage>
</organism>
<dbReference type="Proteomes" id="UP000095751">
    <property type="component" value="Unassembled WGS sequence"/>
</dbReference>
<gene>
    <name evidence="7" type="ORF">FRACYDRAFT_187135</name>
</gene>
<dbReference type="OrthoDB" id="10056939at2759"/>
<evidence type="ECO:0000313" key="7">
    <source>
        <dbReference type="EMBL" id="OEU15573.1"/>
    </source>
</evidence>
<dbReference type="InterPro" id="IPR009057">
    <property type="entry name" value="Homeodomain-like_sf"/>
</dbReference>
<dbReference type="PANTHER" id="PTHR11850">
    <property type="entry name" value="HOMEOBOX PROTEIN TRANSCRIPTION FACTORS"/>
    <property type="match status" value="1"/>
</dbReference>
<dbReference type="PROSITE" id="PS50071">
    <property type="entry name" value="HOMEOBOX_2"/>
    <property type="match status" value="1"/>
</dbReference>
<dbReference type="InterPro" id="IPR001356">
    <property type="entry name" value="HD"/>
</dbReference>
<keyword evidence="8" id="KW-1185">Reference proteome</keyword>
<dbReference type="AlphaFoldDB" id="A0A1E7FCN6"/>
<feature type="region of interest" description="Disordered" evidence="5">
    <location>
        <begin position="1"/>
        <end position="28"/>
    </location>
</feature>
<evidence type="ECO:0000256" key="2">
    <source>
        <dbReference type="ARBA" id="ARBA00023155"/>
    </source>
</evidence>
<evidence type="ECO:0000256" key="1">
    <source>
        <dbReference type="ARBA" id="ARBA00023125"/>
    </source>
</evidence>
<feature type="DNA-binding region" description="Homeobox" evidence="4">
    <location>
        <begin position="20"/>
        <end position="84"/>
    </location>
</feature>
<dbReference type="GO" id="GO:0000981">
    <property type="term" value="F:DNA-binding transcription factor activity, RNA polymerase II-specific"/>
    <property type="evidence" value="ECO:0007669"/>
    <property type="project" value="InterPro"/>
</dbReference>
<dbReference type="CDD" id="cd00086">
    <property type="entry name" value="homeodomain"/>
    <property type="match status" value="1"/>
</dbReference>
<dbReference type="Gene3D" id="1.10.10.60">
    <property type="entry name" value="Homeodomain-like"/>
    <property type="match status" value="1"/>
</dbReference>
<reference evidence="7 8" key="1">
    <citation type="submission" date="2016-09" db="EMBL/GenBank/DDBJ databases">
        <title>Extensive genetic diversity and differential bi-allelic expression allows diatom success in the polar Southern Ocean.</title>
        <authorList>
            <consortium name="DOE Joint Genome Institute"/>
            <person name="Mock T."/>
            <person name="Otillar R.P."/>
            <person name="Strauss J."/>
            <person name="Dupont C."/>
            <person name="Frickenhaus S."/>
            <person name="Maumus F."/>
            <person name="Mcmullan M."/>
            <person name="Sanges R."/>
            <person name="Schmutz J."/>
            <person name="Toseland A."/>
            <person name="Valas R."/>
            <person name="Veluchamy A."/>
            <person name="Ward B.J."/>
            <person name="Allen A."/>
            <person name="Barry K."/>
            <person name="Falciatore A."/>
            <person name="Ferrante M."/>
            <person name="Fortunato A.E."/>
            <person name="Gloeckner G."/>
            <person name="Gruber A."/>
            <person name="Hipkin R."/>
            <person name="Janech M."/>
            <person name="Kroth P."/>
            <person name="Leese F."/>
            <person name="Lindquist E."/>
            <person name="Lyon B.R."/>
            <person name="Martin J."/>
            <person name="Mayer C."/>
            <person name="Parker M."/>
            <person name="Quesneville H."/>
            <person name="Raymond J."/>
            <person name="Uhlig C."/>
            <person name="Valentin K.U."/>
            <person name="Worden A.Z."/>
            <person name="Armbrust E.V."/>
            <person name="Bowler C."/>
            <person name="Green B."/>
            <person name="Moulton V."/>
            <person name="Van Oosterhout C."/>
            <person name="Grigoriev I."/>
        </authorList>
    </citation>
    <scope>NUCLEOTIDE SEQUENCE [LARGE SCALE GENOMIC DNA]</scope>
    <source>
        <strain evidence="7 8">CCMP1102</strain>
    </source>
</reference>
<dbReference type="EMBL" id="KV784359">
    <property type="protein sequence ID" value="OEU15573.1"/>
    <property type="molecule type" value="Genomic_DNA"/>
</dbReference>
<dbReference type="InterPro" id="IPR017970">
    <property type="entry name" value="Homeobox_CS"/>
</dbReference>
<dbReference type="KEGG" id="fcy:FRACYDRAFT_187135"/>
<dbReference type="GO" id="GO:0003677">
    <property type="term" value="F:DNA binding"/>
    <property type="evidence" value="ECO:0007669"/>
    <property type="project" value="UniProtKB-UniRule"/>
</dbReference>
<evidence type="ECO:0000313" key="8">
    <source>
        <dbReference type="Proteomes" id="UP000095751"/>
    </source>
</evidence>